<dbReference type="EMBL" id="JRUQ01000006">
    <property type="protein sequence ID" value="KGT95787.1"/>
    <property type="molecule type" value="Genomic_DNA"/>
</dbReference>
<keyword evidence="2" id="KW-1185">Reference proteome</keyword>
<protein>
    <recommendedName>
        <fullName evidence="3">Resolvase HTH domain-containing protein</fullName>
    </recommendedName>
</protein>
<evidence type="ECO:0000313" key="2">
    <source>
        <dbReference type="Proteomes" id="UP000030351"/>
    </source>
</evidence>
<evidence type="ECO:0008006" key="3">
    <source>
        <dbReference type="Google" id="ProtNLM"/>
    </source>
</evidence>
<name>A0A0A3Z9L7_9GAMM</name>
<sequence>MVIILRLLHGVLLQHVSGRRNEKPLQHSHSVRDEIFQAHRKGAKVAQLMERYAVSRATIYRWVRVEG</sequence>
<comment type="caution">
    <text evidence="1">The sequence shown here is derived from an EMBL/GenBank/DDBJ whole genome shotgun (WGS) entry which is preliminary data.</text>
</comment>
<proteinExistence type="predicted"/>
<dbReference type="Proteomes" id="UP000030351">
    <property type="component" value="Unassembled WGS sequence"/>
</dbReference>
<evidence type="ECO:0000313" key="1">
    <source>
        <dbReference type="EMBL" id="KGT95787.1"/>
    </source>
</evidence>
<dbReference type="AlphaFoldDB" id="A0A0A3Z9L7"/>
<reference evidence="1 2" key="1">
    <citation type="submission" date="2014-10" db="EMBL/GenBank/DDBJ databases">
        <title>Genome sequence of Erwinia typographi M043b.</title>
        <authorList>
            <person name="Chan K.-G."/>
            <person name="Tan W.-S."/>
        </authorList>
    </citation>
    <scope>NUCLEOTIDE SEQUENCE [LARGE SCALE GENOMIC DNA]</scope>
    <source>
        <strain evidence="1 2">M043b</strain>
    </source>
</reference>
<gene>
    <name evidence="1" type="ORF">NG99_01190</name>
</gene>
<accession>A0A0A3Z9L7</accession>
<organism evidence="1 2">
    <name type="scientific">Erwinia typographi</name>
    <dbReference type="NCBI Taxonomy" id="371042"/>
    <lineage>
        <taxon>Bacteria</taxon>
        <taxon>Pseudomonadati</taxon>
        <taxon>Pseudomonadota</taxon>
        <taxon>Gammaproteobacteria</taxon>
        <taxon>Enterobacterales</taxon>
        <taxon>Erwiniaceae</taxon>
        <taxon>Erwinia</taxon>
    </lineage>
</organism>